<evidence type="ECO:0000259" key="2">
    <source>
        <dbReference type="PROSITE" id="PS51352"/>
    </source>
</evidence>
<feature type="transmembrane region" description="Helical" evidence="1">
    <location>
        <begin position="683"/>
        <end position="712"/>
    </location>
</feature>
<dbReference type="Gene3D" id="3.60.21.10">
    <property type="match status" value="1"/>
</dbReference>
<accession>A0A9D5K8I1</accession>
<reference evidence="3" key="1">
    <citation type="submission" date="2019-11" db="EMBL/GenBank/DDBJ databases">
        <title>Microbial mats filling the niche in hypersaline microbial mats.</title>
        <authorList>
            <person name="Wong H.L."/>
            <person name="Macleod F.I."/>
            <person name="White R.A. III"/>
            <person name="Burns B.P."/>
        </authorList>
    </citation>
    <scope>NUCLEOTIDE SEQUENCE</scope>
    <source>
        <strain evidence="3">Bin_327</strain>
    </source>
</reference>
<dbReference type="GO" id="GO:0009166">
    <property type="term" value="P:nucleotide catabolic process"/>
    <property type="evidence" value="ECO:0007669"/>
    <property type="project" value="InterPro"/>
</dbReference>
<feature type="transmembrane region" description="Helical" evidence="1">
    <location>
        <begin position="732"/>
        <end position="754"/>
    </location>
</feature>
<sequence length="794" mass="88786">MLRKLVGILLGVLFFSTLTAQEFSVFYIASPNGTLSWCRCPEDPYGGLPRRASAIKQAQSTESSLLILDAGDLLAPFPSRLKDSVFVETYSRIPVDAVAFGDQELIDGYPFFSQMVQPRLPLISANAYRNSKRLLPAYKIIQRDGVRIAVISLITPEAFIFYDQETLDGVVARDPSSELKALMPELKSKAEVIILLSHLGFNRERKIAKEFPDIDIIVSGHTPEILKQSERIGETYILGAGEDAKHFGLARFRLEADSLILAGNRITALSDRFAEDASIQRVVAPYIEAEDVEIDSSLTEQDTVTSEHKPVLIHAFYAPDCPHCMRMLKVFLPRLASKYPGLFKVRVHNIDNPEEYNLLVEWEKDHGVEEQDIPALFFEGKVLDEDADIKGNLEKMLLDLRPSYSASDSATHAGELLVVSVDTVAEVSDTLIGEGDVEVVFFESFGCEECDRVRYWLKALAAEDTSLSIRVYDTSDPEAKSLLSAFGIVYGIPADEVLITPIVFVGRGHLSHDELSAEEIGILVEGHRDEDIPWEEVEKAKATGHDRIVREFERFSLLPIIGAGLIDGINPCAFATLIFFITYLSVLGVERKRTIWIALPFIISVFCTYLILGFIAYQILAILGIIQIVSQVIFGLTVVLLLFLAGMTFYDFLLLKRGKGEKMKLKLPDRIKKRMNKIIRKRTAFGGFILGGIITGFLVSIFELVCTGQVYLPTLVYMVQTTEKWSKALIYLVVYNVAFILPLIVVFVLVRFGLTERHLQRFLTRNAALTKVLTGILFLVLAGVMSYLLIRGFL</sequence>
<comment type="caution">
    <text evidence="3">The sequence shown here is derived from an EMBL/GenBank/DDBJ whole genome shotgun (WGS) entry which is preliminary data.</text>
</comment>
<dbReference type="GO" id="GO:0030288">
    <property type="term" value="C:outer membrane-bounded periplasmic space"/>
    <property type="evidence" value="ECO:0007669"/>
    <property type="project" value="TreeGrafter"/>
</dbReference>
<dbReference type="PRINTS" id="PR01607">
    <property type="entry name" value="APYRASEFAMLY"/>
</dbReference>
<dbReference type="PROSITE" id="PS51354">
    <property type="entry name" value="GLUTAREDOXIN_2"/>
    <property type="match status" value="1"/>
</dbReference>
<keyword evidence="1" id="KW-0812">Transmembrane</keyword>
<dbReference type="InterPro" id="IPR036249">
    <property type="entry name" value="Thioredoxin-like_sf"/>
</dbReference>
<keyword evidence="1" id="KW-1133">Transmembrane helix</keyword>
<dbReference type="InterPro" id="IPR013766">
    <property type="entry name" value="Thioredoxin_domain"/>
</dbReference>
<dbReference type="AlphaFoldDB" id="A0A9D5K8I1"/>
<feature type="transmembrane region" description="Helical" evidence="1">
    <location>
        <begin position="557"/>
        <end position="584"/>
    </location>
</feature>
<dbReference type="SUPFAM" id="SSF56300">
    <property type="entry name" value="Metallo-dependent phosphatases"/>
    <property type="match status" value="1"/>
</dbReference>
<evidence type="ECO:0000256" key="1">
    <source>
        <dbReference type="SAM" id="Phobius"/>
    </source>
</evidence>
<organism evidence="3 4">
    <name type="scientific">candidate division WOR-3 bacterium</name>
    <dbReference type="NCBI Taxonomy" id="2052148"/>
    <lineage>
        <taxon>Bacteria</taxon>
        <taxon>Bacteria division WOR-3</taxon>
    </lineage>
</organism>
<gene>
    <name evidence="3" type="ORF">GF359_02395</name>
</gene>
<evidence type="ECO:0000313" key="3">
    <source>
        <dbReference type="EMBL" id="MBD3364044.1"/>
    </source>
</evidence>
<keyword evidence="1" id="KW-0472">Membrane</keyword>
<dbReference type="Gene3D" id="3.40.30.10">
    <property type="entry name" value="Glutaredoxin"/>
    <property type="match status" value="1"/>
</dbReference>
<feature type="transmembrane region" description="Helical" evidence="1">
    <location>
        <begin position="596"/>
        <end position="626"/>
    </location>
</feature>
<dbReference type="CDD" id="cd02961">
    <property type="entry name" value="PDI_a_family"/>
    <property type="match status" value="1"/>
</dbReference>
<dbReference type="SUPFAM" id="SSF52833">
    <property type="entry name" value="Thioredoxin-like"/>
    <property type="match status" value="2"/>
</dbReference>
<dbReference type="Proteomes" id="UP000630660">
    <property type="component" value="Unassembled WGS sequence"/>
</dbReference>
<dbReference type="PROSITE" id="PS51352">
    <property type="entry name" value="THIOREDOXIN_2"/>
    <property type="match status" value="1"/>
</dbReference>
<feature type="transmembrane region" description="Helical" evidence="1">
    <location>
        <begin position="632"/>
        <end position="655"/>
    </location>
</feature>
<evidence type="ECO:0000313" key="4">
    <source>
        <dbReference type="Proteomes" id="UP000630660"/>
    </source>
</evidence>
<dbReference type="EMBL" id="WJKJ01000072">
    <property type="protein sequence ID" value="MBD3364044.1"/>
    <property type="molecule type" value="Genomic_DNA"/>
</dbReference>
<dbReference type="PANTHER" id="PTHR11575">
    <property type="entry name" value="5'-NUCLEOTIDASE-RELATED"/>
    <property type="match status" value="1"/>
</dbReference>
<name>A0A9D5K8I1_UNCW3</name>
<dbReference type="PANTHER" id="PTHR11575:SF24">
    <property type="entry name" value="5'-NUCLEOTIDASE"/>
    <property type="match status" value="1"/>
</dbReference>
<feature type="domain" description="Thioredoxin" evidence="2">
    <location>
        <begin position="278"/>
        <end position="418"/>
    </location>
</feature>
<feature type="transmembrane region" description="Helical" evidence="1">
    <location>
        <begin position="766"/>
        <end position="790"/>
    </location>
</feature>
<dbReference type="InterPro" id="IPR029052">
    <property type="entry name" value="Metallo-depent_PP-like"/>
</dbReference>
<dbReference type="InterPro" id="IPR006179">
    <property type="entry name" value="5_nucleotidase/apyrase"/>
</dbReference>
<protein>
    <recommendedName>
        <fullName evidence="2">Thioredoxin domain-containing protein</fullName>
    </recommendedName>
</protein>
<proteinExistence type="predicted"/>
<dbReference type="GO" id="GO:0016787">
    <property type="term" value="F:hydrolase activity"/>
    <property type="evidence" value="ECO:0007669"/>
    <property type="project" value="InterPro"/>
</dbReference>